<reference evidence="3" key="1">
    <citation type="journal article" date="2019" name="Int. J. Syst. Evol. Microbiol.">
        <title>The Global Catalogue of Microorganisms (GCM) 10K type strain sequencing project: providing services to taxonomists for standard genome sequencing and annotation.</title>
        <authorList>
            <consortium name="The Broad Institute Genomics Platform"/>
            <consortium name="The Broad Institute Genome Sequencing Center for Infectious Disease"/>
            <person name="Wu L."/>
            <person name="Ma J."/>
        </authorList>
    </citation>
    <scope>NUCLEOTIDE SEQUENCE [LARGE SCALE GENOMIC DNA]</scope>
    <source>
        <strain evidence="3">CCUG 53903</strain>
    </source>
</reference>
<keyword evidence="3" id="KW-1185">Reference proteome</keyword>
<protein>
    <submittedName>
        <fullName evidence="2">Uncharacterized protein</fullName>
    </submittedName>
</protein>
<feature type="region of interest" description="Disordered" evidence="1">
    <location>
        <begin position="110"/>
        <end position="167"/>
    </location>
</feature>
<evidence type="ECO:0000313" key="3">
    <source>
        <dbReference type="Proteomes" id="UP001596058"/>
    </source>
</evidence>
<organism evidence="2 3">
    <name type="scientific">Nonomuraea insulae</name>
    <dbReference type="NCBI Taxonomy" id="1616787"/>
    <lineage>
        <taxon>Bacteria</taxon>
        <taxon>Bacillati</taxon>
        <taxon>Actinomycetota</taxon>
        <taxon>Actinomycetes</taxon>
        <taxon>Streptosporangiales</taxon>
        <taxon>Streptosporangiaceae</taxon>
        <taxon>Nonomuraea</taxon>
    </lineage>
</organism>
<gene>
    <name evidence="2" type="ORF">ACFPZ3_63805</name>
</gene>
<dbReference type="RefSeq" id="WP_379524154.1">
    <property type="nucleotide sequence ID" value="NZ_JBHSPA010000115.1"/>
</dbReference>
<dbReference type="EMBL" id="JBHSPA010000115">
    <property type="protein sequence ID" value="MFC5834743.1"/>
    <property type="molecule type" value="Genomic_DNA"/>
</dbReference>
<sequence length="167" mass="18696">MVVKALLNSLTEAEMALVREADKENLAELDEDELVEVHTRIRRARNKYVKLYRREASVRVGEFGGRGTARPKNRRNAEKSEVFEDALARVSRHLAMAARRSAEELKAGRLAAARRHQTIPPPRAAADMTSPMGSQLADRRPDSAALRRRQAKTLASGARRQAKRDSS</sequence>
<name>A0ABW1DCT9_9ACTN</name>
<comment type="caution">
    <text evidence="2">The sequence shown here is derived from an EMBL/GenBank/DDBJ whole genome shotgun (WGS) entry which is preliminary data.</text>
</comment>
<proteinExistence type="predicted"/>
<dbReference type="Proteomes" id="UP001596058">
    <property type="component" value="Unassembled WGS sequence"/>
</dbReference>
<evidence type="ECO:0000313" key="2">
    <source>
        <dbReference type="EMBL" id="MFC5834743.1"/>
    </source>
</evidence>
<evidence type="ECO:0000256" key="1">
    <source>
        <dbReference type="SAM" id="MobiDB-lite"/>
    </source>
</evidence>
<accession>A0ABW1DCT9</accession>